<dbReference type="PANTHER" id="PTHR39966">
    <property type="entry name" value="BLL2471 PROTEIN-RELATED"/>
    <property type="match status" value="1"/>
</dbReference>
<dbReference type="EMBL" id="JAHEPS010000002">
    <property type="protein sequence ID" value="MBT1444536.1"/>
    <property type="molecule type" value="Genomic_DNA"/>
</dbReference>
<protein>
    <submittedName>
        <fullName evidence="2">Hemerythrin domain-containing protein</fullName>
    </submittedName>
</protein>
<reference evidence="2 3" key="1">
    <citation type="submission" date="2021-05" db="EMBL/GenBank/DDBJ databases">
        <title>Shewanella sp. JM162201.</title>
        <authorList>
            <person name="Xu S."/>
            <person name="Li A."/>
        </authorList>
    </citation>
    <scope>NUCLEOTIDE SEQUENCE [LARGE SCALE GENOMIC DNA]</scope>
    <source>
        <strain evidence="2 3">JM162201</strain>
    </source>
</reference>
<dbReference type="RefSeq" id="WP_214506712.1">
    <property type="nucleotide sequence ID" value="NZ_JAHEPS010000002.1"/>
</dbReference>
<gene>
    <name evidence="2" type="ORF">KJI95_08335</name>
</gene>
<dbReference type="Gene3D" id="1.20.120.520">
    <property type="entry name" value="nmb1532 protein domain like"/>
    <property type="match status" value="1"/>
</dbReference>
<dbReference type="CDD" id="cd12108">
    <property type="entry name" value="Hr-like"/>
    <property type="match status" value="1"/>
</dbReference>
<dbReference type="Proteomes" id="UP001195903">
    <property type="component" value="Unassembled WGS sequence"/>
</dbReference>
<proteinExistence type="predicted"/>
<accession>A0ABS5V3Z7</accession>
<dbReference type="Pfam" id="PF01814">
    <property type="entry name" value="Hemerythrin"/>
    <property type="match status" value="1"/>
</dbReference>
<evidence type="ECO:0000313" key="2">
    <source>
        <dbReference type="EMBL" id="MBT1444536.1"/>
    </source>
</evidence>
<dbReference type="InterPro" id="IPR012312">
    <property type="entry name" value="Hemerythrin-like"/>
</dbReference>
<organism evidence="2 3">
    <name type="scientific">Shewanella jiangmenensis</name>
    <dbReference type="NCBI Taxonomy" id="2837387"/>
    <lineage>
        <taxon>Bacteria</taxon>
        <taxon>Pseudomonadati</taxon>
        <taxon>Pseudomonadota</taxon>
        <taxon>Gammaproteobacteria</taxon>
        <taxon>Alteromonadales</taxon>
        <taxon>Shewanellaceae</taxon>
        <taxon>Shewanella</taxon>
    </lineage>
</organism>
<dbReference type="PANTHER" id="PTHR39966:SF1">
    <property type="entry name" value="HEMERYTHRIN-LIKE DOMAIN-CONTAINING PROTEIN"/>
    <property type="match status" value="1"/>
</dbReference>
<feature type="domain" description="Hemerythrin-like" evidence="1">
    <location>
        <begin position="3"/>
        <end position="134"/>
    </location>
</feature>
<evidence type="ECO:0000259" key="1">
    <source>
        <dbReference type="Pfam" id="PF01814"/>
    </source>
</evidence>
<comment type="caution">
    <text evidence="2">The sequence shown here is derived from an EMBL/GenBank/DDBJ whole genome shotgun (WGS) entry which is preliminary data.</text>
</comment>
<evidence type="ECO:0000313" key="3">
    <source>
        <dbReference type="Proteomes" id="UP001195903"/>
    </source>
</evidence>
<keyword evidence="3" id="KW-1185">Reference proteome</keyword>
<sequence length="179" mass="20769">MLSRLMRDHKHIAILLRILTKKRTMLENGDSVNFNLVRDIVEYMQSYAEHSHHPLEDVIYEYGAERLPEVARLGRLSAEHQQLITSSGALMATLNLILSDVVVARDKLISDLSHYIAEQEEHMLFEERELFPLLAKHLNESDWQEIHQRCQISLKDDPLFADNDSQLFGELKSYLAQSD</sequence>
<name>A0ABS5V3Z7_9GAMM</name>